<feature type="compositionally biased region" description="Basic and acidic residues" evidence="5">
    <location>
        <begin position="748"/>
        <end position="760"/>
    </location>
</feature>
<organism evidence="6 7">
    <name type="scientific">Rhodotorula graminis (strain WP1)</name>
    <dbReference type="NCBI Taxonomy" id="578459"/>
    <lineage>
        <taxon>Eukaryota</taxon>
        <taxon>Fungi</taxon>
        <taxon>Dikarya</taxon>
        <taxon>Basidiomycota</taxon>
        <taxon>Pucciniomycotina</taxon>
        <taxon>Microbotryomycetes</taxon>
        <taxon>Sporidiobolales</taxon>
        <taxon>Sporidiobolaceae</taxon>
        <taxon>Rhodotorula</taxon>
    </lineage>
</organism>
<keyword evidence="2" id="KW-0547">Nucleotide-binding</keyword>
<dbReference type="OMA" id="WMAKKLV"/>
<evidence type="ECO:0000256" key="2">
    <source>
        <dbReference type="ARBA" id="ARBA00022741"/>
    </source>
</evidence>
<accession>A0A194SEP3</accession>
<feature type="region of interest" description="Disordered" evidence="5">
    <location>
        <begin position="742"/>
        <end position="786"/>
    </location>
</feature>
<dbReference type="PANTHER" id="PTHR12169">
    <property type="entry name" value="ATPASE N2B"/>
    <property type="match status" value="1"/>
</dbReference>
<proteinExistence type="inferred from homology"/>
<dbReference type="GO" id="GO:0016887">
    <property type="term" value="F:ATP hydrolysis activity"/>
    <property type="evidence" value="ECO:0007669"/>
    <property type="project" value="InterPro"/>
</dbReference>
<feature type="compositionally biased region" description="Basic and acidic residues" evidence="5">
    <location>
        <begin position="767"/>
        <end position="786"/>
    </location>
</feature>
<dbReference type="GO" id="GO:0005524">
    <property type="term" value="F:ATP binding"/>
    <property type="evidence" value="ECO:0007669"/>
    <property type="project" value="UniProtKB-KW"/>
</dbReference>
<dbReference type="Pfam" id="PF03969">
    <property type="entry name" value="AFG1_ATPase"/>
    <property type="match status" value="2"/>
</dbReference>
<sequence>MLRLKNVPLARLARPAPPRSSSVLISRPWSTSASPSSQAALEVADPLLLYYSLVAQGKVKKDEEQLRALVQLRKLHTELIDYQPPVHLLTLLESIRAISSPPSSSTSAVTTTSSLPAWPFKRSPLSNLGMDLSSEEEADRQSLSLLSEKQKTTELVKVLKAHEGLEELDTPKGFLLTGPPGTGKSLLMDLFFQSLPVPHKVRYHYHAFLLSLYQAIHRALERQRLQNEEEERAANELYKRGDKGGYPWSRKEEMKARAISQGWQTVFAGGRSASDPALNTREFVLAQVALDLIKTHGWLLAFDEVQLVDIAGAGLVSRVMSWYWRLGGVVVGTSNRVPEDLYKQGIQRATLSPFLGALAVRSPVINLSSPTDYRLIARSQISLSPETDAVTPGDFGSTEAWTRWGTRSRGWFVKGEDDAAWQDALRWVVGDAEGAQKVLSVYGRKVTVPWASGGVARFSFKELCEKPLGPADYITLGSEFHTLVLDDVPVLPLNAKNEARRLITLLDALYETKTRLLAFASAPIDSLFFPDAVTPEAPPSPVDAILDDLPTSFAESSGSHAPGDSGPVHVLDNSTFSLPLNDSISAKGSSRYDAQDAAGEVTDSLVEEMLGDVQQDLDAPYRPNISAYDESANVAAYERDAARKIETQAVEEQLDRQLRRRREQEARAPIHPSAATPSFQNLSIFTGEDERFSFKRAVSRVHEMSSAEYLVTAEHSPMPSHVRSWETPFASSSAVADAAAAAAPPRHAVGDKAPLGDDRLNGVLDPADLRAKWPDGTPREGKEVDVRRERPVLREEHVWGVREWGKKAGRWGQGAKAYEGEAK</sequence>
<dbReference type="OrthoDB" id="2193432at2759"/>
<evidence type="ECO:0008006" key="8">
    <source>
        <dbReference type="Google" id="ProtNLM"/>
    </source>
</evidence>
<keyword evidence="4" id="KW-0175">Coiled coil</keyword>
<dbReference type="SUPFAM" id="SSF52540">
    <property type="entry name" value="P-loop containing nucleoside triphosphate hydrolases"/>
    <property type="match status" value="1"/>
</dbReference>
<dbReference type="Gene3D" id="3.40.50.300">
    <property type="entry name" value="P-loop containing nucleotide triphosphate hydrolases"/>
    <property type="match status" value="1"/>
</dbReference>
<dbReference type="RefSeq" id="XP_018274020.1">
    <property type="nucleotide sequence ID" value="XM_018415347.1"/>
</dbReference>
<dbReference type="PANTHER" id="PTHR12169:SF2">
    <property type="entry name" value="AFG1P"/>
    <property type="match status" value="1"/>
</dbReference>
<gene>
    <name evidence="6" type="ORF">RHOBADRAFT_50495</name>
</gene>
<evidence type="ECO:0000256" key="1">
    <source>
        <dbReference type="ARBA" id="ARBA00010322"/>
    </source>
</evidence>
<dbReference type="GO" id="GO:0005739">
    <property type="term" value="C:mitochondrion"/>
    <property type="evidence" value="ECO:0007669"/>
    <property type="project" value="TreeGrafter"/>
</dbReference>
<dbReference type="EMBL" id="KQ474073">
    <property type="protein sequence ID" value="KPV77971.1"/>
    <property type="molecule type" value="Genomic_DNA"/>
</dbReference>
<feature type="region of interest" description="Disordered" evidence="5">
    <location>
        <begin position="14"/>
        <end position="33"/>
    </location>
</feature>
<reference evidence="6 7" key="1">
    <citation type="journal article" date="2015" name="Front. Microbiol.">
        <title>Genome sequence of the plant growth promoting endophytic yeast Rhodotorula graminis WP1.</title>
        <authorList>
            <person name="Firrincieli A."/>
            <person name="Otillar R."/>
            <person name="Salamov A."/>
            <person name="Schmutz J."/>
            <person name="Khan Z."/>
            <person name="Redman R.S."/>
            <person name="Fleck N.D."/>
            <person name="Lindquist E."/>
            <person name="Grigoriev I.V."/>
            <person name="Doty S.L."/>
        </authorList>
    </citation>
    <scope>NUCLEOTIDE SEQUENCE [LARGE SCALE GENOMIC DNA]</scope>
    <source>
        <strain evidence="6 7">WP1</strain>
    </source>
</reference>
<evidence type="ECO:0000256" key="4">
    <source>
        <dbReference type="SAM" id="Coils"/>
    </source>
</evidence>
<evidence type="ECO:0000313" key="6">
    <source>
        <dbReference type="EMBL" id="KPV77971.1"/>
    </source>
</evidence>
<evidence type="ECO:0000256" key="3">
    <source>
        <dbReference type="ARBA" id="ARBA00022840"/>
    </source>
</evidence>
<dbReference type="GeneID" id="28975795"/>
<dbReference type="AlphaFoldDB" id="A0A194SEP3"/>
<keyword evidence="3" id="KW-0067">ATP-binding</keyword>
<protein>
    <recommendedName>
        <fullName evidence="8">AAA+ ATPase domain-containing protein</fullName>
    </recommendedName>
</protein>
<evidence type="ECO:0000256" key="5">
    <source>
        <dbReference type="SAM" id="MobiDB-lite"/>
    </source>
</evidence>
<dbReference type="NCBIfam" id="NF040713">
    <property type="entry name" value="ZapE"/>
    <property type="match status" value="1"/>
</dbReference>
<dbReference type="InterPro" id="IPR027417">
    <property type="entry name" value="P-loop_NTPase"/>
</dbReference>
<evidence type="ECO:0000313" key="7">
    <source>
        <dbReference type="Proteomes" id="UP000053890"/>
    </source>
</evidence>
<feature type="coiled-coil region" evidence="4">
    <location>
        <begin position="213"/>
        <end position="240"/>
    </location>
</feature>
<name>A0A194SEP3_RHOGW</name>
<keyword evidence="7" id="KW-1185">Reference proteome</keyword>
<dbReference type="Proteomes" id="UP000053890">
    <property type="component" value="Unassembled WGS sequence"/>
</dbReference>
<dbReference type="InterPro" id="IPR005654">
    <property type="entry name" value="ATPase_AFG1-like"/>
</dbReference>
<comment type="similarity">
    <text evidence="1">Belongs to the AFG1 ATPase family.</text>
</comment>